<dbReference type="EMBL" id="QGMI01000311">
    <property type="protein sequence ID" value="TVY42770.1"/>
    <property type="molecule type" value="Genomic_DNA"/>
</dbReference>
<gene>
    <name evidence="1" type="ORF">LOCC1_G006827</name>
</gene>
<reference evidence="1 2" key="1">
    <citation type="submission" date="2018-05" db="EMBL/GenBank/DDBJ databases">
        <title>Genome sequencing and assembly of the regulated plant pathogen Lachnellula willkommii and related sister species for the development of diagnostic species identification markers.</title>
        <authorList>
            <person name="Giroux E."/>
            <person name="Bilodeau G."/>
        </authorList>
    </citation>
    <scope>NUCLEOTIDE SEQUENCE [LARGE SCALE GENOMIC DNA]</scope>
    <source>
        <strain evidence="1 2">CBS 160.35</strain>
    </source>
</reference>
<dbReference type="Proteomes" id="UP000443090">
    <property type="component" value="Unassembled WGS sequence"/>
</dbReference>
<dbReference type="OrthoDB" id="4158087at2759"/>
<dbReference type="Pfam" id="PF11951">
    <property type="entry name" value="Fungal_trans_2"/>
    <property type="match status" value="1"/>
</dbReference>
<dbReference type="AlphaFoldDB" id="A0A8H8UF86"/>
<evidence type="ECO:0000313" key="2">
    <source>
        <dbReference type="Proteomes" id="UP000443090"/>
    </source>
</evidence>
<evidence type="ECO:0000313" key="1">
    <source>
        <dbReference type="EMBL" id="TVY42770.1"/>
    </source>
</evidence>
<comment type="caution">
    <text evidence="1">The sequence shown here is derived from an EMBL/GenBank/DDBJ whole genome shotgun (WGS) entry which is preliminary data.</text>
</comment>
<accession>A0A8H8UF86</accession>
<sequence>MAGLLQLVKASGGIEGLRSDPKTIRHLYFTDLAGAIILSAKPILEPSMDFSDFETHFGQPSTDTISHAQTFRARLYNFTNSHLSSIAGTALWGLRNITNLRDGFHEGTASPDTEFSTDIQFTDRVEVLERLVHQLWYVEDAQNEQHAIFRTFGWTCLIYIYTILRELPKELAINTMLAGRIKSTLESQMELNVLLATFNDLFLWEMFVCGRVADGRDKTFFASKATKILIIRKLEHQEGILDAAEAFLWPERHVSSTPSSGAVGGHDHEMTDD</sequence>
<protein>
    <submittedName>
        <fullName evidence="1">Uncharacterized protein</fullName>
    </submittedName>
</protein>
<proteinExistence type="predicted"/>
<organism evidence="1 2">
    <name type="scientific">Lachnellula occidentalis</name>
    <dbReference type="NCBI Taxonomy" id="215460"/>
    <lineage>
        <taxon>Eukaryota</taxon>
        <taxon>Fungi</taxon>
        <taxon>Dikarya</taxon>
        <taxon>Ascomycota</taxon>
        <taxon>Pezizomycotina</taxon>
        <taxon>Leotiomycetes</taxon>
        <taxon>Helotiales</taxon>
        <taxon>Lachnaceae</taxon>
        <taxon>Lachnellula</taxon>
    </lineage>
</organism>
<dbReference type="InterPro" id="IPR021858">
    <property type="entry name" value="Fun_TF"/>
</dbReference>
<keyword evidence="2" id="KW-1185">Reference proteome</keyword>
<name>A0A8H8UF86_9HELO</name>